<sequence length="184" mass="20611">MSSDVKELNRRMHGAVEAFRKELAGLRTGRAAPSLLDPVRVQAYGSDMPLNQVAAVSVPEPRMLAVTVWDINNIKATEKAIRESDLGLNPMTEGNVIRIPIPELNEERRKDLIKVAHKYAEQARIAVRNVRRDGMDSVKKEEKDGDLGQDEARRVSDEIQKITDKTIGEIDGVLAEKEEEIMQV</sequence>
<dbReference type="HAMAP" id="MF_00040">
    <property type="entry name" value="RRF"/>
    <property type="match status" value="1"/>
</dbReference>
<evidence type="ECO:0000256" key="3">
    <source>
        <dbReference type="ARBA" id="ARBA00022490"/>
    </source>
</evidence>
<evidence type="ECO:0000256" key="5">
    <source>
        <dbReference type="ARBA" id="ARBA00025050"/>
    </source>
</evidence>
<evidence type="ECO:0000256" key="6">
    <source>
        <dbReference type="HAMAP-Rule" id="MF_00040"/>
    </source>
</evidence>
<dbReference type="InterPro" id="IPR023584">
    <property type="entry name" value="Ribosome_recyc_fac_dom"/>
</dbReference>
<dbReference type="AlphaFoldDB" id="A0A8J7S4F1"/>
<dbReference type="EMBL" id="JAGMWN010000001">
    <property type="protein sequence ID" value="MBP5855457.1"/>
    <property type="molecule type" value="Genomic_DNA"/>
</dbReference>
<dbReference type="CDD" id="cd00520">
    <property type="entry name" value="RRF"/>
    <property type="match status" value="1"/>
</dbReference>
<evidence type="ECO:0000259" key="8">
    <source>
        <dbReference type="Pfam" id="PF01765"/>
    </source>
</evidence>
<organism evidence="9 10">
    <name type="scientific">Marivibrio halodurans</name>
    <dbReference type="NCBI Taxonomy" id="2039722"/>
    <lineage>
        <taxon>Bacteria</taxon>
        <taxon>Pseudomonadati</taxon>
        <taxon>Pseudomonadota</taxon>
        <taxon>Alphaproteobacteria</taxon>
        <taxon>Rhodospirillales</taxon>
        <taxon>Rhodospirillaceae</taxon>
        <taxon>Marivibrio</taxon>
    </lineage>
</organism>
<feature type="region of interest" description="Disordered" evidence="7">
    <location>
        <begin position="135"/>
        <end position="154"/>
    </location>
</feature>
<feature type="domain" description="Ribosome recycling factor" evidence="8">
    <location>
        <begin position="19"/>
        <end position="182"/>
    </location>
</feature>
<dbReference type="InterPro" id="IPR002661">
    <property type="entry name" value="Ribosome_recyc_fac"/>
</dbReference>
<dbReference type="GO" id="GO:0005829">
    <property type="term" value="C:cytosol"/>
    <property type="evidence" value="ECO:0007669"/>
    <property type="project" value="GOC"/>
</dbReference>
<keyword evidence="3 6" id="KW-0963">Cytoplasm</keyword>
<evidence type="ECO:0000256" key="2">
    <source>
        <dbReference type="ARBA" id="ARBA00005912"/>
    </source>
</evidence>
<dbReference type="Proteomes" id="UP000672602">
    <property type="component" value="Unassembled WGS sequence"/>
</dbReference>
<dbReference type="GO" id="GO:0002184">
    <property type="term" value="P:cytoplasmic translational termination"/>
    <property type="evidence" value="ECO:0007669"/>
    <property type="project" value="TreeGrafter"/>
</dbReference>
<evidence type="ECO:0000313" key="9">
    <source>
        <dbReference type="EMBL" id="MBP5855457.1"/>
    </source>
</evidence>
<comment type="function">
    <text evidence="5 6">Responsible for the release of ribosomes from messenger RNA at the termination of protein biosynthesis. May increase the efficiency of translation by recycling ribosomes from one round of translation to another.</text>
</comment>
<proteinExistence type="inferred from homology"/>
<keyword evidence="4 6" id="KW-0648">Protein biosynthesis</keyword>
<protein>
    <recommendedName>
        <fullName evidence="6">Ribosome-recycling factor</fullName>
        <shortName evidence="6">RRF</shortName>
    </recommendedName>
    <alternativeName>
        <fullName evidence="6">Ribosome-releasing factor</fullName>
    </alternativeName>
</protein>
<dbReference type="Gene3D" id="3.30.1360.40">
    <property type="match status" value="1"/>
</dbReference>
<dbReference type="NCBIfam" id="TIGR00496">
    <property type="entry name" value="frr"/>
    <property type="match status" value="1"/>
</dbReference>
<dbReference type="InterPro" id="IPR036191">
    <property type="entry name" value="RRF_sf"/>
</dbReference>
<gene>
    <name evidence="6 9" type="primary">frr</name>
    <name evidence="9" type="ORF">KAJ83_00420</name>
</gene>
<evidence type="ECO:0000256" key="1">
    <source>
        <dbReference type="ARBA" id="ARBA00004496"/>
    </source>
</evidence>
<comment type="similarity">
    <text evidence="2 6">Belongs to the RRF family.</text>
</comment>
<evidence type="ECO:0000313" key="10">
    <source>
        <dbReference type="Proteomes" id="UP000672602"/>
    </source>
</evidence>
<dbReference type="GO" id="GO:0043023">
    <property type="term" value="F:ribosomal large subunit binding"/>
    <property type="evidence" value="ECO:0007669"/>
    <property type="project" value="TreeGrafter"/>
</dbReference>
<dbReference type="SUPFAM" id="SSF55194">
    <property type="entry name" value="Ribosome recycling factor, RRF"/>
    <property type="match status" value="1"/>
</dbReference>
<accession>A0A8J7S4F1</accession>
<dbReference type="PANTHER" id="PTHR20982">
    <property type="entry name" value="RIBOSOME RECYCLING FACTOR"/>
    <property type="match status" value="1"/>
</dbReference>
<dbReference type="Pfam" id="PF01765">
    <property type="entry name" value="RRF"/>
    <property type="match status" value="1"/>
</dbReference>
<comment type="caution">
    <text evidence="9">The sequence shown here is derived from an EMBL/GenBank/DDBJ whole genome shotgun (WGS) entry which is preliminary data.</text>
</comment>
<dbReference type="RefSeq" id="WP_210680045.1">
    <property type="nucleotide sequence ID" value="NZ_JAGMWN010000001.1"/>
</dbReference>
<dbReference type="FunFam" id="1.10.132.20:FF:000001">
    <property type="entry name" value="Ribosome-recycling factor"/>
    <property type="match status" value="1"/>
</dbReference>
<dbReference type="Gene3D" id="1.10.132.20">
    <property type="entry name" value="Ribosome-recycling factor"/>
    <property type="match status" value="1"/>
</dbReference>
<dbReference type="FunFam" id="3.30.1360.40:FF:000001">
    <property type="entry name" value="Ribosome-recycling factor"/>
    <property type="match status" value="1"/>
</dbReference>
<comment type="subcellular location">
    <subcellularLocation>
        <location evidence="1 6">Cytoplasm</location>
    </subcellularLocation>
</comment>
<dbReference type="PANTHER" id="PTHR20982:SF3">
    <property type="entry name" value="MITOCHONDRIAL RIBOSOME RECYCLING FACTOR PSEUDO 1"/>
    <property type="match status" value="1"/>
</dbReference>
<keyword evidence="10" id="KW-1185">Reference proteome</keyword>
<evidence type="ECO:0000256" key="7">
    <source>
        <dbReference type="SAM" id="MobiDB-lite"/>
    </source>
</evidence>
<reference evidence="9" key="1">
    <citation type="submission" date="2021-04" db="EMBL/GenBank/DDBJ databases">
        <authorList>
            <person name="Zhang D.-C."/>
        </authorList>
    </citation>
    <scope>NUCLEOTIDE SEQUENCE</scope>
    <source>
        <strain evidence="9">CGMCC 1.15697</strain>
    </source>
</reference>
<name>A0A8J7S4F1_9PROT</name>
<evidence type="ECO:0000256" key="4">
    <source>
        <dbReference type="ARBA" id="ARBA00022917"/>
    </source>
</evidence>